<dbReference type="SUPFAM" id="SSF47384">
    <property type="entry name" value="Homodimeric domain of signal transducing histidine kinase"/>
    <property type="match status" value="1"/>
</dbReference>
<organism evidence="9 10">
    <name type="scientific">Vagococcus allomyrinae</name>
    <dbReference type="NCBI Taxonomy" id="2794353"/>
    <lineage>
        <taxon>Bacteria</taxon>
        <taxon>Bacillati</taxon>
        <taxon>Bacillota</taxon>
        <taxon>Bacilli</taxon>
        <taxon>Lactobacillales</taxon>
        <taxon>Enterococcaceae</taxon>
        <taxon>Vagococcus</taxon>
    </lineage>
</organism>
<dbReference type="PANTHER" id="PTHR45453:SF1">
    <property type="entry name" value="PHOSPHATE REGULON SENSOR PROTEIN PHOR"/>
    <property type="match status" value="1"/>
</dbReference>
<dbReference type="InterPro" id="IPR036097">
    <property type="entry name" value="HisK_dim/P_sf"/>
</dbReference>
<dbReference type="AlphaFoldDB" id="A0A940P9V3"/>
<dbReference type="InterPro" id="IPR003661">
    <property type="entry name" value="HisK_dim/P_dom"/>
</dbReference>
<reference evidence="9" key="1">
    <citation type="submission" date="2020-12" db="EMBL/GenBank/DDBJ databases">
        <title>Vagococcus allomyrinae sp. nov. and Enterococcus lavae sp. nov., isolated from the larvae of Allomyrina dichotoma.</title>
        <authorList>
            <person name="Lee S.D."/>
        </authorList>
    </citation>
    <scope>NUCLEOTIDE SEQUENCE</scope>
    <source>
        <strain evidence="9">BWB3-3</strain>
    </source>
</reference>
<evidence type="ECO:0000256" key="2">
    <source>
        <dbReference type="ARBA" id="ARBA00004370"/>
    </source>
</evidence>
<dbReference type="Proteomes" id="UP000674938">
    <property type="component" value="Unassembled WGS sequence"/>
</dbReference>
<dbReference type="GO" id="GO:0004721">
    <property type="term" value="F:phosphoprotein phosphatase activity"/>
    <property type="evidence" value="ECO:0007669"/>
    <property type="project" value="TreeGrafter"/>
</dbReference>
<name>A0A940P9V3_9ENTE</name>
<dbReference type="PANTHER" id="PTHR45453">
    <property type="entry name" value="PHOSPHATE REGULON SENSOR PROTEIN PHOR"/>
    <property type="match status" value="1"/>
</dbReference>
<dbReference type="SUPFAM" id="SSF55874">
    <property type="entry name" value="ATPase domain of HSP90 chaperone/DNA topoisomerase II/histidine kinase"/>
    <property type="match status" value="1"/>
</dbReference>
<dbReference type="GO" id="GO:0016036">
    <property type="term" value="P:cellular response to phosphate starvation"/>
    <property type="evidence" value="ECO:0007669"/>
    <property type="project" value="TreeGrafter"/>
</dbReference>
<evidence type="ECO:0000256" key="1">
    <source>
        <dbReference type="ARBA" id="ARBA00000085"/>
    </source>
</evidence>
<dbReference type="InterPro" id="IPR036890">
    <property type="entry name" value="HATPase_C_sf"/>
</dbReference>
<dbReference type="Gene3D" id="1.10.287.130">
    <property type="match status" value="1"/>
</dbReference>
<evidence type="ECO:0000256" key="5">
    <source>
        <dbReference type="ARBA" id="ARBA00022679"/>
    </source>
</evidence>
<accession>A0A940P9V3</accession>
<keyword evidence="5" id="KW-0808">Transferase</keyword>
<evidence type="ECO:0000256" key="3">
    <source>
        <dbReference type="ARBA" id="ARBA00012438"/>
    </source>
</evidence>
<keyword evidence="6 9" id="KW-0418">Kinase</keyword>
<keyword evidence="7" id="KW-0902">Two-component regulatory system</keyword>
<evidence type="ECO:0000256" key="4">
    <source>
        <dbReference type="ARBA" id="ARBA00022553"/>
    </source>
</evidence>
<comment type="subcellular location">
    <subcellularLocation>
        <location evidence="2">Membrane</location>
    </subcellularLocation>
</comment>
<dbReference type="CDD" id="cd00082">
    <property type="entry name" value="HisKA"/>
    <property type="match status" value="1"/>
</dbReference>
<dbReference type="InterPro" id="IPR003594">
    <property type="entry name" value="HATPase_dom"/>
</dbReference>
<keyword evidence="10" id="KW-1185">Reference proteome</keyword>
<dbReference type="InterPro" id="IPR050351">
    <property type="entry name" value="BphY/WalK/GraS-like"/>
</dbReference>
<dbReference type="Pfam" id="PF00512">
    <property type="entry name" value="HisKA"/>
    <property type="match status" value="1"/>
</dbReference>
<dbReference type="Pfam" id="PF02518">
    <property type="entry name" value="HATPase_c"/>
    <property type="match status" value="1"/>
</dbReference>
<dbReference type="InterPro" id="IPR005467">
    <property type="entry name" value="His_kinase_dom"/>
</dbReference>
<dbReference type="SMART" id="SM00387">
    <property type="entry name" value="HATPase_c"/>
    <property type="match status" value="1"/>
</dbReference>
<comment type="caution">
    <text evidence="9">The sequence shown here is derived from an EMBL/GenBank/DDBJ whole genome shotgun (WGS) entry which is preliminary data.</text>
</comment>
<evidence type="ECO:0000313" key="9">
    <source>
        <dbReference type="EMBL" id="MBP1040143.1"/>
    </source>
</evidence>
<evidence type="ECO:0000256" key="7">
    <source>
        <dbReference type="ARBA" id="ARBA00023012"/>
    </source>
</evidence>
<dbReference type="GO" id="GO:0005886">
    <property type="term" value="C:plasma membrane"/>
    <property type="evidence" value="ECO:0007669"/>
    <property type="project" value="TreeGrafter"/>
</dbReference>
<dbReference type="RefSeq" id="WP_209525036.1">
    <property type="nucleotide sequence ID" value="NZ_JAEEGA010000002.1"/>
</dbReference>
<gene>
    <name evidence="9" type="ORF">I6N95_03870</name>
</gene>
<dbReference type="GO" id="GO:0000155">
    <property type="term" value="F:phosphorelay sensor kinase activity"/>
    <property type="evidence" value="ECO:0007669"/>
    <property type="project" value="InterPro"/>
</dbReference>
<comment type="catalytic activity">
    <reaction evidence="1">
        <text>ATP + protein L-histidine = ADP + protein N-phospho-L-histidine.</text>
        <dbReference type="EC" id="2.7.13.3"/>
    </reaction>
</comment>
<protein>
    <recommendedName>
        <fullName evidence="3">histidine kinase</fullName>
        <ecNumber evidence="3">2.7.13.3</ecNumber>
    </recommendedName>
</protein>
<keyword evidence="4" id="KW-0597">Phosphoprotein</keyword>
<proteinExistence type="predicted"/>
<evidence type="ECO:0000256" key="6">
    <source>
        <dbReference type="ARBA" id="ARBA00022777"/>
    </source>
</evidence>
<dbReference type="EMBL" id="JAEEGA010000002">
    <property type="protein sequence ID" value="MBP1040143.1"/>
    <property type="molecule type" value="Genomic_DNA"/>
</dbReference>
<dbReference type="SMART" id="SM00388">
    <property type="entry name" value="HisKA"/>
    <property type="match status" value="1"/>
</dbReference>
<dbReference type="EC" id="2.7.13.3" evidence="3"/>
<evidence type="ECO:0000259" key="8">
    <source>
        <dbReference type="PROSITE" id="PS50109"/>
    </source>
</evidence>
<sequence length="295" mass="34221">MILLLLSLVCLLLGYLVFLLLDLNQIIKQLHYINHQDTNAELVSTSKNRFIKRLLDYNNQLIINNKKAYRASWQNEKQFHQSISNLSHDLKTPLTISSGYIQLLLREAQSETKETLKKIDTSLLTIENYVNYLMEYNLIHEKKLELELEMINLTQLFQEEAFLYYENFQSKKMNLTFDLEENLQIISDATIVKRIFQNLLGNILKHGSGSASVKGEKVGNTIQLQIKNETEHELQDKDQLLNRFVTNDASRQNRSTGLGLTIIKELAELLNGEVSLDVENHIFQVQLIFPIRAEK</sequence>
<feature type="domain" description="Histidine kinase" evidence="8">
    <location>
        <begin position="85"/>
        <end position="293"/>
    </location>
</feature>
<evidence type="ECO:0000313" key="10">
    <source>
        <dbReference type="Proteomes" id="UP000674938"/>
    </source>
</evidence>
<dbReference type="Gene3D" id="3.30.565.10">
    <property type="entry name" value="Histidine kinase-like ATPase, C-terminal domain"/>
    <property type="match status" value="1"/>
</dbReference>
<dbReference type="PROSITE" id="PS50109">
    <property type="entry name" value="HIS_KIN"/>
    <property type="match status" value="1"/>
</dbReference>